<dbReference type="EMBL" id="MDBS01000037">
    <property type="protein sequence ID" value="PMP27476.1"/>
    <property type="molecule type" value="Genomic_DNA"/>
</dbReference>
<dbReference type="RefSeq" id="WP_016788865.1">
    <property type="nucleotide sequence ID" value="NZ_CAWNSP010000010.1"/>
</dbReference>
<name>A0A7Z1MH70_9VIBR</name>
<protein>
    <submittedName>
        <fullName evidence="1">Phosphonate metabolism protein</fullName>
    </submittedName>
</protein>
<accession>A0A7Z1MH70</accession>
<comment type="caution">
    <text evidence="1">The sequence shown here is derived from an EMBL/GenBank/DDBJ whole genome shotgun (WGS) entry which is preliminary data.</text>
</comment>
<reference evidence="1" key="2">
    <citation type="journal article" date="2018" name="Nature">
        <title>A major lineage of non-tailed dsDNA viruses as unrecognized killers of marine bacteria.</title>
        <authorList>
            <person name="Kauffman K.M."/>
            <person name="Hussain F.A."/>
            <person name="Yang J."/>
            <person name="Arevalo P."/>
            <person name="Brown J.M."/>
            <person name="Chang W.K."/>
            <person name="VanInsberghe D."/>
            <person name="Elsherbini J."/>
            <person name="Sharma R.S."/>
            <person name="Cutler M.B."/>
            <person name="Kelly L."/>
            <person name="Polz M.F."/>
        </authorList>
    </citation>
    <scope>NUCLEOTIDE SEQUENCE</scope>
    <source>
        <strain evidence="1">10N.222.46.E12</strain>
    </source>
</reference>
<dbReference type="AlphaFoldDB" id="A0A7Z1MH70"/>
<evidence type="ECO:0000313" key="1">
    <source>
        <dbReference type="EMBL" id="PMP27476.1"/>
    </source>
</evidence>
<sequence>MLMQGLNCLIVFVGNRCLRSTAILDCVWQLRPRFDAPSYAERLESFEWWHWDDETLAEILPPFQKDCGEFLAYFEQV</sequence>
<organism evidence="1">
    <name type="scientific">Vibrio cyclitrophicus</name>
    <dbReference type="NCBI Taxonomy" id="47951"/>
    <lineage>
        <taxon>Bacteria</taxon>
        <taxon>Pseudomonadati</taxon>
        <taxon>Pseudomonadota</taxon>
        <taxon>Gammaproteobacteria</taxon>
        <taxon>Vibrionales</taxon>
        <taxon>Vibrionaceae</taxon>
        <taxon>Vibrio</taxon>
    </lineage>
</organism>
<gene>
    <name evidence="1" type="ORF">BCS90_21735</name>
</gene>
<reference evidence="1" key="1">
    <citation type="submission" date="2016-07" db="EMBL/GenBank/DDBJ databases">
        <authorList>
            <person name="Kauffman K."/>
            <person name="Arevalo P."/>
            <person name="Polz M.F."/>
        </authorList>
    </citation>
    <scope>NUCLEOTIDE SEQUENCE</scope>
    <source>
        <strain evidence="1">10N.222.46.E12</strain>
    </source>
</reference>
<proteinExistence type="predicted"/>